<sequence>MTLRFRRPSAALLAGALVGALSVLCAGGSQAAEAARSPFGQTRDGRAVEAVTLSAAGGMRATIITYGATLQALIVPDPAGRPADVVLGYKDVAAYETAANYFGASVGRYANRIADGAFALDGRTYQLARNDNGVASLHGGARGFDKTVWEISKVETGATAAVELTLVSPDGDEGYPGRLSVTARYALDDANQLTIEYRAVTDKPTVVNIVSHALFNMAGEGSGSALGDTLQIDADRYLPVDTRLIPTGEKRSVRGGVFDFQTPIPLGARIRDAREPQLVVGRGYDHCFILSSTDDNLGRAARLSDPSSGRTLEFWTDQPGLQLYSGNFIDGTSAGKSGSIYRQGDGIALETQRLPDAPNQANLGAAALRPGDVYRSTLVLKTP</sequence>
<evidence type="ECO:0000256" key="6">
    <source>
        <dbReference type="PIRSR" id="PIRSR005096-1"/>
    </source>
</evidence>
<dbReference type="GO" id="GO:0033499">
    <property type="term" value="P:galactose catabolic process via UDP-galactose, Leloir pathway"/>
    <property type="evidence" value="ECO:0007669"/>
    <property type="project" value="TreeGrafter"/>
</dbReference>
<feature type="signal peptide" evidence="9">
    <location>
        <begin position="1"/>
        <end position="31"/>
    </location>
</feature>
<dbReference type="InterPro" id="IPR014718">
    <property type="entry name" value="GH-type_carb-bd"/>
</dbReference>
<feature type="binding site" evidence="8">
    <location>
        <begin position="111"/>
        <end position="112"/>
    </location>
    <ligand>
        <name>beta-D-galactose</name>
        <dbReference type="ChEBI" id="CHEBI:27667"/>
    </ligand>
</feature>
<name>A0AB39KYH7_9CAUL</name>
<dbReference type="InterPro" id="IPR047215">
    <property type="entry name" value="Galactose_mutarotase-like"/>
</dbReference>
<dbReference type="InterPro" id="IPR008183">
    <property type="entry name" value="Aldose_1/G6P_1-epimerase"/>
</dbReference>
<dbReference type="InterPro" id="IPR011013">
    <property type="entry name" value="Gal_mutarotase_sf_dom"/>
</dbReference>
<feature type="binding site" evidence="7">
    <location>
        <position position="285"/>
    </location>
    <ligand>
        <name>beta-D-galactose</name>
        <dbReference type="ChEBI" id="CHEBI:27667"/>
    </ligand>
</feature>
<evidence type="ECO:0000256" key="9">
    <source>
        <dbReference type="SAM" id="SignalP"/>
    </source>
</evidence>
<dbReference type="EMBL" id="CP158375">
    <property type="protein sequence ID" value="XDO98298.1"/>
    <property type="molecule type" value="Genomic_DNA"/>
</dbReference>
<dbReference type="Pfam" id="PF01263">
    <property type="entry name" value="Aldose_epim"/>
    <property type="match status" value="1"/>
</dbReference>
<dbReference type="AlphaFoldDB" id="A0AB39KYH7"/>
<dbReference type="GO" id="GO:0030246">
    <property type="term" value="F:carbohydrate binding"/>
    <property type="evidence" value="ECO:0007669"/>
    <property type="project" value="InterPro"/>
</dbReference>
<reference evidence="10" key="1">
    <citation type="submission" date="2024-06" db="EMBL/GenBank/DDBJ databases">
        <title>Caulobacter inopinatus, sp. nov.</title>
        <authorList>
            <person name="Donachie S.P."/>
        </authorList>
    </citation>
    <scope>NUCLEOTIDE SEQUENCE</scope>
    <source>
        <strain evidence="10">73W</strain>
    </source>
</reference>
<evidence type="ECO:0000256" key="5">
    <source>
        <dbReference type="PIRNR" id="PIRNR005096"/>
    </source>
</evidence>
<dbReference type="SUPFAM" id="SSF74650">
    <property type="entry name" value="Galactose mutarotase-like"/>
    <property type="match status" value="1"/>
</dbReference>
<dbReference type="RefSeq" id="WP_369062089.1">
    <property type="nucleotide sequence ID" value="NZ_CP158375.1"/>
</dbReference>
<evidence type="ECO:0000256" key="1">
    <source>
        <dbReference type="ARBA" id="ARBA00005028"/>
    </source>
</evidence>
<feature type="active site" description="Proton donor" evidence="6">
    <location>
        <position position="212"/>
    </location>
</feature>
<evidence type="ECO:0000256" key="7">
    <source>
        <dbReference type="PIRSR" id="PIRSR005096-2"/>
    </source>
</evidence>
<keyword evidence="9" id="KW-0732">Signal</keyword>
<evidence type="ECO:0000256" key="3">
    <source>
        <dbReference type="ARBA" id="ARBA00023235"/>
    </source>
</evidence>
<evidence type="ECO:0000256" key="4">
    <source>
        <dbReference type="ARBA" id="ARBA00023277"/>
    </source>
</evidence>
<gene>
    <name evidence="10" type="ORF">ABOZ73_07740</name>
</gene>
<comment type="similarity">
    <text evidence="2 5">Belongs to the aldose epimerase family.</text>
</comment>
<dbReference type="GO" id="GO:0005737">
    <property type="term" value="C:cytoplasm"/>
    <property type="evidence" value="ECO:0007669"/>
    <property type="project" value="TreeGrafter"/>
</dbReference>
<dbReference type="PIRSF" id="PIRSF005096">
    <property type="entry name" value="GALM"/>
    <property type="match status" value="1"/>
</dbReference>
<keyword evidence="3 5" id="KW-0413">Isomerase</keyword>
<evidence type="ECO:0000256" key="2">
    <source>
        <dbReference type="ARBA" id="ARBA00006206"/>
    </source>
</evidence>
<dbReference type="EC" id="5.1.3.3" evidence="5"/>
<dbReference type="PANTHER" id="PTHR10091:SF0">
    <property type="entry name" value="GALACTOSE MUTAROTASE"/>
    <property type="match status" value="1"/>
</dbReference>
<proteinExistence type="inferred from homology"/>
<organism evidence="10">
    <name type="scientific">Caulobacter sp. 73W</name>
    <dbReference type="NCBI Taxonomy" id="3161137"/>
    <lineage>
        <taxon>Bacteria</taxon>
        <taxon>Pseudomonadati</taxon>
        <taxon>Pseudomonadota</taxon>
        <taxon>Alphaproteobacteria</taxon>
        <taxon>Caulobacterales</taxon>
        <taxon>Caulobacteraceae</taxon>
        <taxon>Caulobacter</taxon>
    </lineage>
</organism>
<keyword evidence="4 5" id="KW-0119">Carbohydrate metabolism</keyword>
<dbReference type="InterPro" id="IPR015443">
    <property type="entry name" value="Aldose_1-epimerase"/>
</dbReference>
<dbReference type="PANTHER" id="PTHR10091">
    <property type="entry name" value="ALDOSE-1-EPIMERASE"/>
    <property type="match status" value="1"/>
</dbReference>
<dbReference type="GO" id="GO:0004034">
    <property type="term" value="F:aldose 1-epimerase activity"/>
    <property type="evidence" value="ECO:0007669"/>
    <property type="project" value="UniProtKB-EC"/>
</dbReference>
<dbReference type="Gene3D" id="2.70.98.10">
    <property type="match status" value="1"/>
</dbReference>
<dbReference type="CDD" id="cd09019">
    <property type="entry name" value="galactose_mutarotase_like"/>
    <property type="match status" value="1"/>
</dbReference>
<feature type="active site" description="Proton acceptor" evidence="6">
    <location>
        <position position="350"/>
    </location>
</feature>
<comment type="pathway">
    <text evidence="1 5">Carbohydrate metabolism; hexose metabolism.</text>
</comment>
<accession>A0AB39KYH7</accession>
<dbReference type="GO" id="GO:0006006">
    <property type="term" value="P:glucose metabolic process"/>
    <property type="evidence" value="ECO:0007669"/>
    <property type="project" value="TreeGrafter"/>
</dbReference>
<dbReference type="NCBIfam" id="NF008277">
    <property type="entry name" value="PRK11055.1"/>
    <property type="match status" value="1"/>
</dbReference>
<feature type="chain" id="PRO_5044251863" description="Aldose 1-epimerase" evidence="9">
    <location>
        <begin position="32"/>
        <end position="383"/>
    </location>
</feature>
<comment type="catalytic activity">
    <reaction evidence="5">
        <text>alpha-D-glucose = beta-D-glucose</text>
        <dbReference type="Rhea" id="RHEA:10264"/>
        <dbReference type="ChEBI" id="CHEBI:15903"/>
        <dbReference type="ChEBI" id="CHEBI:17925"/>
        <dbReference type="EC" id="5.1.3.3"/>
    </reaction>
</comment>
<protein>
    <recommendedName>
        <fullName evidence="5">Aldose 1-epimerase</fullName>
        <ecNumber evidence="5">5.1.3.3</ecNumber>
    </recommendedName>
</protein>
<evidence type="ECO:0000256" key="8">
    <source>
        <dbReference type="PIRSR" id="PIRSR005096-3"/>
    </source>
</evidence>
<evidence type="ECO:0000313" key="10">
    <source>
        <dbReference type="EMBL" id="XDO98298.1"/>
    </source>
</evidence>